<dbReference type="OrthoDB" id="9816070at2"/>
<accession>A0A1H2U5R3</accession>
<dbReference type="AlphaFoldDB" id="A0A1H2U5R3"/>
<name>A0A1H2U5R3_9RHOB</name>
<organism evidence="2 3">
    <name type="scientific">Roseicitreum antarcticum</name>
    <dbReference type="NCBI Taxonomy" id="564137"/>
    <lineage>
        <taxon>Bacteria</taxon>
        <taxon>Pseudomonadati</taxon>
        <taxon>Pseudomonadota</taxon>
        <taxon>Alphaproteobacteria</taxon>
        <taxon>Rhodobacterales</taxon>
        <taxon>Paracoccaceae</taxon>
        <taxon>Roseicitreum</taxon>
    </lineage>
</organism>
<evidence type="ECO:0000313" key="3">
    <source>
        <dbReference type="Proteomes" id="UP000198539"/>
    </source>
</evidence>
<feature type="domain" description="Stress-response A/B barrel" evidence="1">
    <location>
        <begin position="2"/>
        <end position="100"/>
    </location>
</feature>
<dbReference type="SMART" id="SM00886">
    <property type="entry name" value="Dabb"/>
    <property type="match status" value="1"/>
</dbReference>
<sequence length="102" mass="11240">MLKHCVFVNFKPGIPQDDRLAVLAGFKAVADDVEGLVDYAYGPNLDFENKSAAYGEGFIVTFTDRAAHLQYEAHPTHVRLGKQLVSMCQGGYDGIIVFDLEC</sequence>
<dbReference type="Proteomes" id="UP000198539">
    <property type="component" value="Unassembled WGS sequence"/>
</dbReference>
<protein>
    <submittedName>
        <fullName evidence="2">Stress responsive A/B Barrel Domain</fullName>
    </submittedName>
</protein>
<evidence type="ECO:0000259" key="1">
    <source>
        <dbReference type="PROSITE" id="PS51502"/>
    </source>
</evidence>
<gene>
    <name evidence="2" type="ORF">SAMN04488238_102289</name>
</gene>
<dbReference type="SUPFAM" id="SSF54909">
    <property type="entry name" value="Dimeric alpha+beta barrel"/>
    <property type="match status" value="1"/>
</dbReference>
<dbReference type="PROSITE" id="PS51502">
    <property type="entry name" value="S_R_A_B_BARREL"/>
    <property type="match status" value="1"/>
</dbReference>
<dbReference type="RefSeq" id="WP_092885893.1">
    <property type="nucleotide sequence ID" value="NZ_CP061498.1"/>
</dbReference>
<keyword evidence="3" id="KW-1185">Reference proteome</keyword>
<dbReference type="EMBL" id="FNOM01000002">
    <property type="protein sequence ID" value="SDW51553.1"/>
    <property type="molecule type" value="Genomic_DNA"/>
</dbReference>
<dbReference type="InterPro" id="IPR013097">
    <property type="entry name" value="Dabb"/>
</dbReference>
<proteinExistence type="predicted"/>
<dbReference type="Gene3D" id="3.30.70.100">
    <property type="match status" value="1"/>
</dbReference>
<reference evidence="2 3" key="1">
    <citation type="submission" date="2016-10" db="EMBL/GenBank/DDBJ databases">
        <authorList>
            <person name="de Groot N.N."/>
        </authorList>
    </citation>
    <scope>NUCLEOTIDE SEQUENCE [LARGE SCALE GENOMIC DNA]</scope>
    <source>
        <strain evidence="2 3">CGMCC 1.8894</strain>
    </source>
</reference>
<dbReference type="Pfam" id="PF07876">
    <property type="entry name" value="Dabb"/>
    <property type="match status" value="1"/>
</dbReference>
<dbReference type="InterPro" id="IPR011008">
    <property type="entry name" value="Dimeric_a/b-barrel"/>
</dbReference>
<evidence type="ECO:0000313" key="2">
    <source>
        <dbReference type="EMBL" id="SDW51553.1"/>
    </source>
</evidence>